<evidence type="ECO:0000313" key="2">
    <source>
        <dbReference type="EMBL" id="KJA09678.1"/>
    </source>
</evidence>
<name>A0A0D7K945_9BURK</name>
<dbReference type="STRING" id="80878.RP29_15145"/>
<organism evidence="2 3">
    <name type="scientific">Acidovorax temperans</name>
    <dbReference type="NCBI Taxonomy" id="80878"/>
    <lineage>
        <taxon>Bacteria</taxon>
        <taxon>Pseudomonadati</taxon>
        <taxon>Pseudomonadota</taxon>
        <taxon>Betaproteobacteria</taxon>
        <taxon>Burkholderiales</taxon>
        <taxon>Comamonadaceae</taxon>
        <taxon>Acidovorax</taxon>
    </lineage>
</organism>
<dbReference type="Pfam" id="PF12762">
    <property type="entry name" value="DDE_Tnp_IS1595"/>
    <property type="match status" value="1"/>
</dbReference>
<sequence length="320" mass="36216">MSINAIQFQRGLSLPQFQALYGSEHQCERALVAARWPHGWQCAHCGCKRFFHTRNGTGRLLWECFICGYQSSSIVGTVMEHTHLSLRLWFLAMYLLTQNKNAISALALKRQLGVSYKTAWLMKHKLMQAMAQRDERYLLQGRVEIDDAYLGGERAGHINGGRRAANKTAFVAAVQTSADGRPLYMRLTPVADFTNEHMRQWASRHLTAGCHVVSDGTRAFAQVQHAQATHERYVTGGGRQGAQTPQLRWVNTLRGNLKTSMAGTYHSFEHARYAQRYLAEFCWRLNRRFDLPAMLPRLLKALVTAGPLPLTLLRVSEVSS</sequence>
<dbReference type="RefSeq" id="WP_044400242.1">
    <property type="nucleotide sequence ID" value="NZ_JXYQ01000053.1"/>
</dbReference>
<dbReference type="Pfam" id="PF12760">
    <property type="entry name" value="Zn_ribbon_IS1595"/>
    <property type="match status" value="1"/>
</dbReference>
<accession>A0A0D7K945</accession>
<comment type="caution">
    <text evidence="2">The sequence shown here is derived from an EMBL/GenBank/DDBJ whole genome shotgun (WGS) entry which is preliminary data.</text>
</comment>
<evidence type="ECO:0000259" key="1">
    <source>
        <dbReference type="SMART" id="SM01126"/>
    </source>
</evidence>
<keyword evidence="3" id="KW-1185">Reference proteome</keyword>
<dbReference type="AlphaFoldDB" id="A0A0D7K945"/>
<reference evidence="2 3" key="1">
    <citation type="submission" date="2014-12" db="EMBL/GenBank/DDBJ databases">
        <title>Isolation of bacteria from lake water.</title>
        <authorList>
            <person name="Sheng K.-Y."/>
            <person name="Chin P.-S."/>
            <person name="Chan K.-G."/>
            <person name="Tan G.S."/>
        </authorList>
    </citation>
    <scope>NUCLEOTIDE SEQUENCE [LARGE SCALE GENOMIC DNA]</scope>
    <source>
        <strain evidence="2 3">KY4</strain>
    </source>
</reference>
<dbReference type="InterPro" id="IPR024445">
    <property type="entry name" value="Tnp_ISXO2-like"/>
</dbReference>
<evidence type="ECO:0000313" key="3">
    <source>
        <dbReference type="Proteomes" id="UP000032566"/>
    </source>
</evidence>
<dbReference type="SMART" id="SM01126">
    <property type="entry name" value="DDE_Tnp_IS1595"/>
    <property type="match status" value="1"/>
</dbReference>
<proteinExistence type="predicted"/>
<protein>
    <recommendedName>
        <fullName evidence="1">ISXO2-like transposase domain-containing protein</fullName>
    </recommendedName>
</protein>
<dbReference type="Proteomes" id="UP000032566">
    <property type="component" value="Unassembled WGS sequence"/>
</dbReference>
<dbReference type="InterPro" id="IPR024442">
    <property type="entry name" value="Transposase_Zn_ribbon"/>
</dbReference>
<feature type="domain" description="ISXO2-like transposase" evidence="1">
    <location>
        <begin position="138"/>
        <end position="286"/>
    </location>
</feature>
<dbReference type="PATRIC" id="fig|80878.5.peg.2929"/>
<dbReference type="NCBIfam" id="NF033547">
    <property type="entry name" value="transpos_IS1595"/>
    <property type="match status" value="1"/>
</dbReference>
<gene>
    <name evidence="2" type="ORF">RP29_15145</name>
</gene>
<dbReference type="OrthoDB" id="5365332at2"/>
<dbReference type="EMBL" id="JXYQ01000053">
    <property type="protein sequence ID" value="KJA09678.1"/>
    <property type="molecule type" value="Genomic_DNA"/>
</dbReference>